<dbReference type="Pfam" id="PF00005">
    <property type="entry name" value="ABC_tran"/>
    <property type="match status" value="1"/>
</dbReference>
<dbReference type="WBParaSite" id="BXY_1496000.1">
    <property type="protein sequence ID" value="BXY_1496000.1"/>
    <property type="gene ID" value="BXY_1496000"/>
</dbReference>
<dbReference type="Gene3D" id="3.40.50.300">
    <property type="entry name" value="P-loop containing nucleotide triphosphate hydrolases"/>
    <property type="match status" value="1"/>
</dbReference>
<dbReference type="InterPro" id="IPR003439">
    <property type="entry name" value="ABC_transporter-like_ATP-bd"/>
</dbReference>
<dbReference type="InterPro" id="IPR036640">
    <property type="entry name" value="ABC1_TM_sf"/>
</dbReference>
<reference evidence="7" key="1">
    <citation type="submission" date="2016-11" db="UniProtKB">
        <authorList>
            <consortium name="WormBaseParasite"/>
        </authorList>
    </citation>
    <scope>IDENTIFICATION</scope>
</reference>
<dbReference type="GO" id="GO:0016887">
    <property type="term" value="F:ATP hydrolysis activity"/>
    <property type="evidence" value="ECO:0007669"/>
    <property type="project" value="InterPro"/>
</dbReference>
<evidence type="ECO:0000313" key="7">
    <source>
        <dbReference type="WBParaSite" id="BXY_1496000.1"/>
    </source>
</evidence>
<dbReference type="AlphaFoldDB" id="A0A1I7SPG8"/>
<keyword evidence="2" id="KW-0812">Transmembrane</keyword>
<feature type="domain" description="ABC transporter" evidence="5">
    <location>
        <begin position="119"/>
        <end position="155"/>
    </location>
</feature>
<evidence type="ECO:0000256" key="1">
    <source>
        <dbReference type="ARBA" id="ARBA00004141"/>
    </source>
</evidence>
<evidence type="ECO:0000256" key="4">
    <source>
        <dbReference type="ARBA" id="ARBA00023136"/>
    </source>
</evidence>
<keyword evidence="4" id="KW-0472">Membrane</keyword>
<comment type="subcellular location">
    <subcellularLocation>
        <location evidence="1">Membrane</location>
        <topology evidence="1">Multi-pass membrane protein</topology>
    </subcellularLocation>
</comment>
<evidence type="ECO:0000313" key="6">
    <source>
        <dbReference type="Proteomes" id="UP000095284"/>
    </source>
</evidence>
<dbReference type="InterPro" id="IPR039421">
    <property type="entry name" value="Type_1_exporter"/>
</dbReference>
<organism evidence="6 7">
    <name type="scientific">Bursaphelenchus xylophilus</name>
    <name type="common">Pinewood nematode worm</name>
    <name type="synonym">Aphelenchoides xylophilus</name>
    <dbReference type="NCBI Taxonomy" id="6326"/>
    <lineage>
        <taxon>Eukaryota</taxon>
        <taxon>Metazoa</taxon>
        <taxon>Ecdysozoa</taxon>
        <taxon>Nematoda</taxon>
        <taxon>Chromadorea</taxon>
        <taxon>Rhabditida</taxon>
        <taxon>Tylenchina</taxon>
        <taxon>Tylenchomorpha</taxon>
        <taxon>Aphelenchoidea</taxon>
        <taxon>Aphelenchoididae</taxon>
        <taxon>Bursaphelenchus</taxon>
    </lineage>
</organism>
<dbReference type="Gene3D" id="1.20.1560.10">
    <property type="entry name" value="ABC transporter type 1, transmembrane domain"/>
    <property type="match status" value="1"/>
</dbReference>
<dbReference type="SUPFAM" id="SSF52540">
    <property type="entry name" value="P-loop containing nucleoside triphosphate hydrolases"/>
    <property type="match status" value="1"/>
</dbReference>
<proteinExistence type="predicted"/>
<dbReference type="GO" id="GO:0042626">
    <property type="term" value="F:ATPase-coupled transmembrane transporter activity"/>
    <property type="evidence" value="ECO:0007669"/>
    <property type="project" value="TreeGrafter"/>
</dbReference>
<dbReference type="InterPro" id="IPR027417">
    <property type="entry name" value="P-loop_NTPase"/>
</dbReference>
<dbReference type="eggNOG" id="KOG0056">
    <property type="taxonomic scope" value="Eukaryota"/>
</dbReference>
<accession>A0A1I7SPG8</accession>
<dbReference type="GO" id="GO:0016020">
    <property type="term" value="C:membrane"/>
    <property type="evidence" value="ECO:0007669"/>
    <property type="project" value="UniProtKB-SubCell"/>
</dbReference>
<keyword evidence="3" id="KW-1133">Transmembrane helix</keyword>
<dbReference type="Proteomes" id="UP000095284">
    <property type="component" value="Unplaced"/>
</dbReference>
<dbReference type="PANTHER" id="PTHR24221">
    <property type="entry name" value="ATP-BINDING CASSETTE SUB-FAMILY B"/>
    <property type="match status" value="1"/>
</dbReference>
<name>A0A1I7SPG8_BURXY</name>
<evidence type="ECO:0000256" key="3">
    <source>
        <dbReference type="ARBA" id="ARBA00022989"/>
    </source>
</evidence>
<sequence>MKREFFNYFSSMAHCLKNDFLLMLGTFLMAYQRSTSETADLTAGDYLLFSSYFYRFTGPLSHIEYAYKQIGKSLSQADDLMQLLELKGENWGAKLKAKIEGGITVQNVSFSYVEGAEVLHNVTFEVPEGKTVALVGPTGSGKSTMIRLLYRFLEPNH</sequence>
<protein>
    <submittedName>
        <fullName evidence="7">ABC transporter domain-containing protein</fullName>
    </submittedName>
</protein>
<dbReference type="GO" id="GO:0005524">
    <property type="term" value="F:ATP binding"/>
    <property type="evidence" value="ECO:0007669"/>
    <property type="project" value="InterPro"/>
</dbReference>
<evidence type="ECO:0000256" key="2">
    <source>
        <dbReference type="ARBA" id="ARBA00022692"/>
    </source>
</evidence>
<evidence type="ECO:0000259" key="5">
    <source>
        <dbReference type="Pfam" id="PF00005"/>
    </source>
</evidence>
<dbReference type="PANTHER" id="PTHR24221:SF648">
    <property type="entry name" value="ABC-TYPE TRANSPORTER ATR1"/>
    <property type="match status" value="1"/>
</dbReference>